<dbReference type="GO" id="GO:0010333">
    <property type="term" value="F:terpene synthase activity"/>
    <property type="evidence" value="ECO:0007669"/>
    <property type="project" value="InterPro"/>
</dbReference>
<dbReference type="Gramene" id="OMERI02G20900.1">
    <property type="protein sequence ID" value="OMERI02G20900.1"/>
    <property type="gene ID" value="OMERI02G20900"/>
</dbReference>
<dbReference type="CDD" id="cd00684">
    <property type="entry name" value="Terpene_cyclase_plant_C1"/>
    <property type="match status" value="1"/>
</dbReference>
<evidence type="ECO:0000256" key="5">
    <source>
        <dbReference type="ARBA" id="ARBA00023239"/>
    </source>
</evidence>
<dbReference type="GO" id="GO:0016102">
    <property type="term" value="P:diterpenoid biosynthetic process"/>
    <property type="evidence" value="ECO:0007669"/>
    <property type="project" value="InterPro"/>
</dbReference>
<dbReference type="SUPFAM" id="SSF48239">
    <property type="entry name" value="Terpenoid cyclases/Protein prenyltransferases"/>
    <property type="match status" value="2"/>
</dbReference>
<reference evidence="9" key="1">
    <citation type="submission" date="2015-04" db="UniProtKB">
        <authorList>
            <consortium name="EnsemblPlants"/>
        </authorList>
    </citation>
    <scope>IDENTIFICATION</scope>
</reference>
<dbReference type="Pfam" id="PF01397">
    <property type="entry name" value="Terpene_synth"/>
    <property type="match status" value="1"/>
</dbReference>
<feature type="compositionally biased region" description="Polar residues" evidence="6">
    <location>
        <begin position="22"/>
        <end position="36"/>
    </location>
</feature>
<dbReference type="AlphaFoldDB" id="A0A0E0CM87"/>
<dbReference type="InterPro" id="IPR008930">
    <property type="entry name" value="Terpenoid_cyclase/PrenylTrfase"/>
</dbReference>
<dbReference type="Pfam" id="PF03936">
    <property type="entry name" value="Terpene_synth_C"/>
    <property type="match status" value="1"/>
</dbReference>
<dbReference type="FunFam" id="1.50.10.130:FF:000003">
    <property type="entry name" value="Ent-cassa-12,15-diene synthase"/>
    <property type="match status" value="1"/>
</dbReference>
<evidence type="ECO:0000256" key="1">
    <source>
        <dbReference type="ARBA" id="ARBA00001946"/>
    </source>
</evidence>
<dbReference type="STRING" id="40149.A0A0E0CM87"/>
<name>A0A0E0CM87_9ORYZ</name>
<dbReference type="Gene3D" id="1.50.10.130">
    <property type="entry name" value="Terpene synthase, N-terminal domain"/>
    <property type="match status" value="1"/>
</dbReference>
<evidence type="ECO:0000259" key="7">
    <source>
        <dbReference type="Pfam" id="PF01397"/>
    </source>
</evidence>
<dbReference type="FunFam" id="1.10.600.10:FF:000005">
    <property type="entry name" value="Ent-kaur-16-ene synthase, chloroplastic"/>
    <property type="match status" value="1"/>
</dbReference>
<accession>A0A0E0CM87</accession>
<sequence length="852" mass="94848">MMLLGSPSSGYGGKFAGASPAGGTTTMAPSAKQPSSRAPPPGIAGGRNGLRILSPAAAAVADGGLEMKTPEAGGIAAESLQATEFTILDTRIAINEHRKELEASIRKQLQGVELSASPYDTAWVAMVPLRGSSQNPSFPQCVHWILENQQDDGSWSIDGSISTANKDVLSSTLACVLALNKWNVGREHIRRGLSFIGRNFSIAMDDQAVAPIGFGITFPAMLTLATGSGLEVPVRQNDIDSLNHLREMKIQREAGDHSRGRKAYMAYLAEGFGNLLEWDEIMMFQRKNGSLFNCPSSTAGALANYHDDKALHYLQSLVNKFDGVVPTLYPLNIYCQLSMVDALENMGISQYFASEIKSILDMTYSSKIDEQVYSSWLGRDEEIMLDVTTCAMAFRLLRMNGYDVSSDELSHVAEASGFRDSLQGYLNDRKSVLELYKTSKHSISENDLILNSIGSWSGSLLKEMLCSDGIQGTPCREEMEFALKYPFYSTLERLVHRKNIVLFDAKCSQMLKTECKPVHDNQDFLALAVDDFCISQSNYQNELNYLESWVKDNRLDQLHFARQKITYCYLSGAATTFRPEMGYARTSWARTAWLTAVIDDLFDVGGLEQEQENLLALMEKWEEPGEDEYYSEDVKIVFQALYNTVNEIGAKASALQGHDVTKYLVDVWLHVVRCMKVEAEWQRSQHLPTFEEYMESGMVSLGQGCTVMSALFLIGEKLPEGIVELEEYDELFRLMGTCGRLLNDIRGIEREESDGKMTNGVSLLVHASGGSMSVDEAKTEVMKRIDASRRKLLSLVVSEQEGPIPRPCKQLFWKMCKILHLFYYQTDGFSSPKEMVSAVDAVIKEPLQLRLL</sequence>
<dbReference type="InterPro" id="IPR001906">
    <property type="entry name" value="Terpene_synth_N"/>
</dbReference>
<dbReference type="PANTHER" id="PTHR31739:SF3">
    <property type="entry name" value="ENT-KAUR-16-ENE SYNTHASE, CHLOROPLASTIC"/>
    <property type="match status" value="1"/>
</dbReference>
<dbReference type="HOGENOM" id="CLU_003125_2_0_1"/>
<dbReference type="InterPro" id="IPR044814">
    <property type="entry name" value="Terpene_cyclase_plant_C1"/>
</dbReference>
<dbReference type="Gene3D" id="1.50.10.160">
    <property type="match status" value="1"/>
</dbReference>
<dbReference type="Gene3D" id="1.10.600.10">
    <property type="entry name" value="Farnesyl Diphosphate Synthase"/>
    <property type="match status" value="1"/>
</dbReference>
<evidence type="ECO:0000256" key="6">
    <source>
        <dbReference type="SAM" id="MobiDB-lite"/>
    </source>
</evidence>
<reference evidence="9" key="2">
    <citation type="submission" date="2018-05" db="EMBL/GenBank/DDBJ databases">
        <title>OmerRS3 (Oryza meridionalis Reference Sequence Version 3).</title>
        <authorList>
            <person name="Zhang J."/>
            <person name="Kudrna D."/>
            <person name="Lee S."/>
            <person name="Talag J."/>
            <person name="Welchert J."/>
            <person name="Wing R.A."/>
        </authorList>
    </citation>
    <scope>NUCLEOTIDE SEQUENCE [LARGE SCALE GENOMIC DNA]</scope>
    <source>
        <strain evidence="9">cv. OR44</strain>
    </source>
</reference>
<protein>
    <submittedName>
        <fullName evidence="9">Uncharacterized protein</fullName>
    </submittedName>
</protein>
<evidence type="ECO:0000256" key="3">
    <source>
        <dbReference type="ARBA" id="ARBA00022723"/>
    </source>
</evidence>
<comment type="cofactor">
    <cofactor evidence="1">
        <name>Mg(2+)</name>
        <dbReference type="ChEBI" id="CHEBI:18420"/>
    </cofactor>
</comment>
<keyword evidence="10" id="KW-1185">Reference proteome</keyword>
<dbReference type="SUPFAM" id="SSF48576">
    <property type="entry name" value="Terpenoid synthases"/>
    <property type="match status" value="1"/>
</dbReference>
<keyword evidence="4" id="KW-0460">Magnesium</keyword>
<keyword evidence="3" id="KW-0479">Metal-binding</keyword>
<evidence type="ECO:0000313" key="9">
    <source>
        <dbReference type="EnsemblPlants" id="OMERI02G20900.1"/>
    </source>
</evidence>
<feature type="domain" description="Terpene synthase N-terminal" evidence="7">
    <location>
        <begin position="277"/>
        <end position="483"/>
    </location>
</feature>
<evidence type="ECO:0000313" key="10">
    <source>
        <dbReference type="Proteomes" id="UP000008021"/>
    </source>
</evidence>
<dbReference type="GO" id="GO:0000287">
    <property type="term" value="F:magnesium ion binding"/>
    <property type="evidence" value="ECO:0007669"/>
    <property type="project" value="InterPro"/>
</dbReference>
<dbReference type="EnsemblPlants" id="OMERI02G20900.1">
    <property type="protein sequence ID" value="OMERI02G20900.1"/>
    <property type="gene ID" value="OMERI02G20900"/>
</dbReference>
<dbReference type="SFLD" id="SFLDG01014">
    <property type="entry name" value="Terpene_Cyclase_Like_1_N-term"/>
    <property type="match status" value="1"/>
</dbReference>
<dbReference type="FunFam" id="1.50.10.160:FF:000002">
    <property type="entry name" value="cis-abienol synthase, chloroplastic"/>
    <property type="match status" value="1"/>
</dbReference>
<keyword evidence="5" id="KW-0456">Lyase</keyword>
<dbReference type="PANTHER" id="PTHR31739">
    <property type="entry name" value="ENT-COPALYL DIPHOSPHATE SYNTHASE, CHLOROPLASTIC"/>
    <property type="match status" value="1"/>
</dbReference>
<dbReference type="Proteomes" id="UP000008021">
    <property type="component" value="Chromosome 2"/>
</dbReference>
<proteinExistence type="inferred from homology"/>
<evidence type="ECO:0000259" key="8">
    <source>
        <dbReference type="Pfam" id="PF03936"/>
    </source>
</evidence>
<feature type="domain" description="Terpene synthase metal-binding" evidence="8">
    <location>
        <begin position="551"/>
        <end position="790"/>
    </location>
</feature>
<organism evidence="9">
    <name type="scientific">Oryza meridionalis</name>
    <dbReference type="NCBI Taxonomy" id="40149"/>
    <lineage>
        <taxon>Eukaryota</taxon>
        <taxon>Viridiplantae</taxon>
        <taxon>Streptophyta</taxon>
        <taxon>Embryophyta</taxon>
        <taxon>Tracheophyta</taxon>
        <taxon>Spermatophyta</taxon>
        <taxon>Magnoliopsida</taxon>
        <taxon>Liliopsida</taxon>
        <taxon>Poales</taxon>
        <taxon>Poaceae</taxon>
        <taxon>BOP clade</taxon>
        <taxon>Oryzoideae</taxon>
        <taxon>Oryzeae</taxon>
        <taxon>Oryzinae</taxon>
        <taxon>Oryza</taxon>
    </lineage>
</organism>
<dbReference type="InterPro" id="IPR036965">
    <property type="entry name" value="Terpene_synth_N_sf"/>
</dbReference>
<dbReference type="InterPro" id="IPR005630">
    <property type="entry name" value="Terpene_synthase_metal-bd"/>
</dbReference>
<comment type="similarity">
    <text evidence="2">Belongs to the terpene synthase family.</text>
</comment>
<evidence type="ECO:0000256" key="2">
    <source>
        <dbReference type="ARBA" id="ARBA00006333"/>
    </source>
</evidence>
<dbReference type="InterPro" id="IPR008949">
    <property type="entry name" value="Isoprenoid_synthase_dom_sf"/>
</dbReference>
<dbReference type="InterPro" id="IPR050148">
    <property type="entry name" value="Terpene_synthase-like"/>
</dbReference>
<evidence type="ECO:0000256" key="4">
    <source>
        <dbReference type="ARBA" id="ARBA00022842"/>
    </source>
</evidence>
<feature type="region of interest" description="Disordered" evidence="6">
    <location>
        <begin position="13"/>
        <end position="49"/>
    </location>
</feature>